<keyword evidence="4 6" id="KW-0274">FAD</keyword>
<evidence type="ECO:0000256" key="4">
    <source>
        <dbReference type="ARBA" id="ARBA00022827"/>
    </source>
</evidence>
<keyword evidence="2" id="KW-0813">Transport</keyword>
<comment type="similarity">
    <text evidence="1">Belongs to the ETF alpha-subunit/FixB family.</text>
</comment>
<keyword evidence="5" id="KW-0249">Electron transport</keyword>
<dbReference type="OrthoDB" id="9770286at2"/>
<dbReference type="SMART" id="SM00893">
    <property type="entry name" value="ETF"/>
    <property type="match status" value="1"/>
</dbReference>
<feature type="binding site" evidence="6">
    <location>
        <begin position="237"/>
        <end position="238"/>
    </location>
    <ligand>
        <name>FAD</name>
        <dbReference type="ChEBI" id="CHEBI:57692"/>
    </ligand>
</feature>
<dbReference type="RefSeq" id="WP_097645683.1">
    <property type="nucleotide sequence ID" value="NZ_NQWI01000139.1"/>
</dbReference>
<feature type="binding site" evidence="6">
    <location>
        <begin position="268"/>
        <end position="275"/>
    </location>
    <ligand>
        <name>FAD</name>
        <dbReference type="ChEBI" id="CHEBI:57692"/>
    </ligand>
</feature>
<dbReference type="InterPro" id="IPR018206">
    <property type="entry name" value="ETF_asu_C_CS"/>
</dbReference>
<dbReference type="InterPro" id="IPR001308">
    <property type="entry name" value="ETF_a/FixB"/>
</dbReference>
<evidence type="ECO:0000256" key="5">
    <source>
        <dbReference type="ARBA" id="ARBA00022982"/>
    </source>
</evidence>
<name>A0A2A6REZ9_9CHLR</name>
<feature type="binding site" evidence="6">
    <location>
        <begin position="251"/>
        <end position="255"/>
    </location>
    <ligand>
        <name>FAD</name>
        <dbReference type="ChEBI" id="CHEBI:57692"/>
    </ligand>
</feature>
<organism evidence="8 9">
    <name type="scientific">Candidatus Viridilinea mediisalina</name>
    <dbReference type="NCBI Taxonomy" id="2024553"/>
    <lineage>
        <taxon>Bacteria</taxon>
        <taxon>Bacillati</taxon>
        <taxon>Chloroflexota</taxon>
        <taxon>Chloroflexia</taxon>
        <taxon>Chloroflexales</taxon>
        <taxon>Chloroflexineae</taxon>
        <taxon>Oscillochloridaceae</taxon>
        <taxon>Candidatus Viridilinea</taxon>
    </lineage>
</organism>
<dbReference type="InterPro" id="IPR014729">
    <property type="entry name" value="Rossmann-like_a/b/a_fold"/>
</dbReference>
<evidence type="ECO:0000256" key="2">
    <source>
        <dbReference type="ARBA" id="ARBA00022448"/>
    </source>
</evidence>
<dbReference type="GO" id="GO:0009055">
    <property type="term" value="F:electron transfer activity"/>
    <property type="evidence" value="ECO:0007669"/>
    <property type="project" value="InterPro"/>
</dbReference>
<dbReference type="Gene3D" id="3.40.50.1220">
    <property type="entry name" value="TPP-binding domain"/>
    <property type="match status" value="1"/>
</dbReference>
<dbReference type="FunFam" id="3.40.50.1220:FF:000001">
    <property type="entry name" value="Electron transfer flavoprotein, alpha subunit"/>
    <property type="match status" value="1"/>
</dbReference>
<dbReference type="GO" id="GO:0050660">
    <property type="term" value="F:flavin adenine dinucleotide binding"/>
    <property type="evidence" value="ECO:0007669"/>
    <property type="project" value="InterPro"/>
</dbReference>
<reference evidence="9" key="1">
    <citation type="submission" date="2017-08" db="EMBL/GenBank/DDBJ databases">
        <authorList>
            <person name="Grouzdev D.S."/>
            <person name="Gaisin V.A."/>
            <person name="Rysina M.S."/>
            <person name="Gorlenko V.M."/>
        </authorList>
    </citation>
    <scope>NUCLEOTIDE SEQUENCE [LARGE SCALE GENOMIC DNA]</scope>
    <source>
        <strain evidence="9">Kir15-3F</strain>
    </source>
</reference>
<dbReference type="PANTHER" id="PTHR43153:SF1">
    <property type="entry name" value="ELECTRON TRANSFER FLAVOPROTEIN SUBUNIT ALPHA, MITOCHONDRIAL"/>
    <property type="match status" value="1"/>
</dbReference>
<dbReference type="InterPro" id="IPR029035">
    <property type="entry name" value="DHS-like_NAD/FAD-binding_dom"/>
</dbReference>
<dbReference type="InterPro" id="IPR014731">
    <property type="entry name" value="ETF_asu_C"/>
</dbReference>
<dbReference type="Pfam" id="PF01012">
    <property type="entry name" value="ETF"/>
    <property type="match status" value="1"/>
</dbReference>
<keyword evidence="9" id="KW-1185">Reference proteome</keyword>
<gene>
    <name evidence="8" type="ORF">CJ255_19070</name>
</gene>
<comment type="cofactor">
    <cofactor evidence="6">
        <name>FAD</name>
        <dbReference type="ChEBI" id="CHEBI:57692"/>
    </cofactor>
    <text evidence="6">Binds 1 FAD per dimer.</text>
</comment>
<dbReference type="PANTHER" id="PTHR43153">
    <property type="entry name" value="ELECTRON TRANSFER FLAVOPROTEIN ALPHA"/>
    <property type="match status" value="1"/>
</dbReference>
<dbReference type="AlphaFoldDB" id="A0A2A6REZ9"/>
<evidence type="ECO:0000313" key="9">
    <source>
        <dbReference type="Proteomes" id="UP000220527"/>
    </source>
</evidence>
<dbReference type="Proteomes" id="UP000220527">
    <property type="component" value="Unassembled WGS sequence"/>
</dbReference>
<evidence type="ECO:0000313" key="8">
    <source>
        <dbReference type="EMBL" id="PDW01441.1"/>
    </source>
</evidence>
<proteinExistence type="inferred from homology"/>
<evidence type="ECO:0000256" key="3">
    <source>
        <dbReference type="ARBA" id="ARBA00022630"/>
    </source>
</evidence>
<dbReference type="GO" id="GO:0033539">
    <property type="term" value="P:fatty acid beta-oxidation using acyl-CoA dehydrogenase"/>
    <property type="evidence" value="ECO:0007669"/>
    <property type="project" value="TreeGrafter"/>
</dbReference>
<dbReference type="SUPFAM" id="SSF52467">
    <property type="entry name" value="DHS-like NAD/FAD-binding domain"/>
    <property type="match status" value="1"/>
</dbReference>
<dbReference type="SUPFAM" id="SSF52402">
    <property type="entry name" value="Adenine nucleotide alpha hydrolases-like"/>
    <property type="match status" value="1"/>
</dbReference>
<protein>
    <submittedName>
        <fullName evidence="8">Electron transfer flavoprotein subunit alpha</fullName>
    </submittedName>
</protein>
<dbReference type="PIRSF" id="PIRSF000089">
    <property type="entry name" value="Electra_flavoP_a"/>
    <property type="match status" value="1"/>
</dbReference>
<dbReference type="InterPro" id="IPR014730">
    <property type="entry name" value="ETF_a/b_N"/>
</dbReference>
<dbReference type="PROSITE" id="PS00696">
    <property type="entry name" value="ETF_ALPHA"/>
    <property type="match status" value="1"/>
</dbReference>
<evidence type="ECO:0000256" key="1">
    <source>
        <dbReference type="ARBA" id="ARBA00005817"/>
    </source>
</evidence>
<evidence type="ECO:0000259" key="7">
    <source>
        <dbReference type="SMART" id="SM00893"/>
    </source>
</evidence>
<dbReference type="CDD" id="cd01715">
    <property type="entry name" value="ETF_alpha"/>
    <property type="match status" value="1"/>
</dbReference>
<dbReference type="Gene3D" id="3.40.50.620">
    <property type="entry name" value="HUPs"/>
    <property type="match status" value="1"/>
</dbReference>
<feature type="binding site" evidence="6">
    <location>
        <position position="289"/>
    </location>
    <ligand>
        <name>FAD</name>
        <dbReference type="ChEBI" id="CHEBI:57692"/>
    </ligand>
</feature>
<feature type="binding site" evidence="6">
    <location>
        <position position="211"/>
    </location>
    <ligand>
        <name>FAD</name>
        <dbReference type="ChEBI" id="CHEBI:57692"/>
    </ligand>
</feature>
<feature type="domain" description="Electron transfer flavoprotein alpha/beta-subunit N-terminal" evidence="7">
    <location>
        <begin position="4"/>
        <end position="193"/>
    </location>
</feature>
<dbReference type="Pfam" id="PF00766">
    <property type="entry name" value="ETF_alpha"/>
    <property type="match status" value="1"/>
</dbReference>
<sequence>MAGVLVYIEQAGGNVAAISRELLGKGKELAAALGGPLNALVVGANPTGLAEQALNFGAATVYSVADSSLEAYTTDGYVAAAKAAVEAANPALILAGASFQMRDFGASLAADLDAGLAVDVVDLKVEGGAISATRPSHGGNVINSFSFVPDKPVVALVRKQSFAEAPDGASGGKIQSLSLPATTIRTKVQGVSAKSGAVNLTDAAVIVSGGRGLSDKDNYYKLIPPLAETLGGAYGASRAIVDAGWVPYEHQVGQTGKTVSPKLYVAAGVSGAIQHLAGMRTSRNIVAINKDPEAPIFRVATFGIVGDVNEVLPLLTEELQRRLGR</sequence>
<keyword evidence="3" id="KW-0285">Flavoprotein</keyword>
<dbReference type="InterPro" id="IPR033947">
    <property type="entry name" value="ETF_alpha_N"/>
</dbReference>
<comment type="caution">
    <text evidence="8">The sequence shown here is derived from an EMBL/GenBank/DDBJ whole genome shotgun (WGS) entry which is preliminary data.</text>
</comment>
<accession>A0A2A6REZ9</accession>
<dbReference type="EMBL" id="NQWI01000139">
    <property type="protein sequence ID" value="PDW01441.1"/>
    <property type="molecule type" value="Genomic_DNA"/>
</dbReference>
<evidence type="ECO:0000256" key="6">
    <source>
        <dbReference type="PIRSR" id="PIRSR000089-1"/>
    </source>
</evidence>